<dbReference type="AlphaFoldDB" id="A0A328PAJ2"/>
<proteinExistence type="predicted"/>
<dbReference type="PANTHER" id="PTHR10625">
    <property type="entry name" value="HISTONE DEACETYLASE HDAC1-RELATED"/>
    <property type="match status" value="1"/>
</dbReference>
<dbReference type="InterPro" id="IPR000286">
    <property type="entry name" value="HDACs"/>
</dbReference>
<dbReference type="InterPro" id="IPR023696">
    <property type="entry name" value="Ureohydrolase_dom_sf"/>
</dbReference>
<dbReference type="RefSeq" id="WP_112093402.1">
    <property type="nucleotide sequence ID" value="NZ_QLOE01000002.1"/>
</dbReference>
<comment type="caution">
    <text evidence="2">The sequence shown here is derived from an EMBL/GenBank/DDBJ whole genome shotgun (WGS) entry which is preliminary data.</text>
</comment>
<dbReference type="CDD" id="cd09992">
    <property type="entry name" value="HDAC_classII"/>
    <property type="match status" value="1"/>
</dbReference>
<dbReference type="GO" id="GO:0040029">
    <property type="term" value="P:epigenetic regulation of gene expression"/>
    <property type="evidence" value="ECO:0007669"/>
    <property type="project" value="TreeGrafter"/>
</dbReference>
<protein>
    <submittedName>
        <fullName evidence="2">Histone deacetylase family protein</fullName>
    </submittedName>
</protein>
<evidence type="ECO:0000313" key="2">
    <source>
        <dbReference type="EMBL" id="RAO79697.1"/>
    </source>
</evidence>
<feature type="domain" description="Histone deacetylase" evidence="1">
    <location>
        <begin position="17"/>
        <end position="294"/>
    </location>
</feature>
<dbReference type="Gene3D" id="3.40.800.20">
    <property type="entry name" value="Histone deacetylase domain"/>
    <property type="match status" value="1"/>
</dbReference>
<dbReference type="PANTHER" id="PTHR10625:SF10">
    <property type="entry name" value="HISTONE DEACETYLASE HDAC1"/>
    <property type="match status" value="1"/>
</dbReference>
<sequence>MTIVYSSSYDLHNMEFHVENKKRTDAIMETLRILDLKIVEPKSASPDDILRVHSQSHLDYVKGFAERGGGYLDYDTYMTSESYNVALLAAGGAIMASKVVLEDGGWAYSVARPPGHHATRDRAMGFCIFNNMAIAIENLRKRGSDHFLIVDFDVHYGNGTADIFYDDPNVMYISIHQDPKTLYPGTGFIDEMGAGEGMGYTMNIPMPPGSNSQDYIWILSRILEPVKDEFKPSMVFLEAGFDAHKDDPLANIKVDEEFYTWIGSYFKNERVVAVLEGGYNLEALANSNLKFVKSLMGLESPIEDEVKASNPVKDVFARIKDKFSEYFRI</sequence>
<dbReference type="InterPro" id="IPR037138">
    <property type="entry name" value="His_deacetylse_dom_sf"/>
</dbReference>
<dbReference type="OrthoDB" id="147549at2157"/>
<keyword evidence="3" id="KW-1185">Reference proteome</keyword>
<dbReference type="InterPro" id="IPR023801">
    <property type="entry name" value="His_deacetylse_dom"/>
</dbReference>
<dbReference type="SUPFAM" id="SSF52768">
    <property type="entry name" value="Arginase/deacetylase"/>
    <property type="match status" value="1"/>
</dbReference>
<dbReference type="Pfam" id="PF00850">
    <property type="entry name" value="Hist_deacetyl"/>
    <property type="match status" value="1"/>
</dbReference>
<dbReference type="EMBL" id="QLOE01000002">
    <property type="protein sequence ID" value="RAO79697.1"/>
    <property type="molecule type" value="Genomic_DNA"/>
</dbReference>
<gene>
    <name evidence="2" type="ORF">DPC56_01985</name>
</gene>
<organism evidence="2 3">
    <name type="scientific">Methanothermobacter tenebrarum</name>
    <dbReference type="NCBI Taxonomy" id="680118"/>
    <lineage>
        <taxon>Archaea</taxon>
        <taxon>Methanobacteriati</taxon>
        <taxon>Methanobacteriota</taxon>
        <taxon>Methanomada group</taxon>
        <taxon>Methanobacteria</taxon>
        <taxon>Methanobacteriales</taxon>
        <taxon>Methanobacteriaceae</taxon>
        <taxon>Methanothermobacter</taxon>
    </lineage>
</organism>
<reference evidence="2 3" key="1">
    <citation type="submission" date="2018-06" db="EMBL/GenBank/DDBJ databases">
        <title>Draft genome sequence of hyperthermophilic methanogen Methanothermobacter tenebrarum sp. MCM-B 1447.</title>
        <authorList>
            <person name="Pore S.D."/>
            <person name="Dagar S."/>
            <person name="Dhakephalkar P.K."/>
        </authorList>
    </citation>
    <scope>NUCLEOTIDE SEQUENCE [LARGE SCALE GENOMIC DNA]</scope>
    <source>
        <strain evidence="2 3">MCM B 1447</strain>
    </source>
</reference>
<dbReference type="Proteomes" id="UP000249782">
    <property type="component" value="Unassembled WGS sequence"/>
</dbReference>
<name>A0A328PAJ2_9EURY</name>
<dbReference type="GO" id="GO:0004407">
    <property type="term" value="F:histone deacetylase activity"/>
    <property type="evidence" value="ECO:0007669"/>
    <property type="project" value="TreeGrafter"/>
</dbReference>
<evidence type="ECO:0000313" key="3">
    <source>
        <dbReference type="Proteomes" id="UP000249782"/>
    </source>
</evidence>
<dbReference type="PRINTS" id="PR01270">
    <property type="entry name" value="HDASUPER"/>
</dbReference>
<accession>A0A328PAJ2</accession>
<evidence type="ECO:0000259" key="1">
    <source>
        <dbReference type="Pfam" id="PF00850"/>
    </source>
</evidence>